<dbReference type="PROSITE" id="PS00653">
    <property type="entry name" value="GLYCOSYL_HYDROL_F1_2"/>
    <property type="match status" value="1"/>
</dbReference>
<dbReference type="PANTHER" id="PTHR10353:SF310">
    <property type="entry name" value="BETA-GLUCOSIDASE 42"/>
    <property type="match status" value="1"/>
</dbReference>
<gene>
    <name evidence="4" type="ORF">QN277_010395</name>
</gene>
<dbReference type="InterPro" id="IPR017853">
    <property type="entry name" value="GH"/>
</dbReference>
<evidence type="ECO:0000313" key="4">
    <source>
        <dbReference type="EMBL" id="KAK4253759.1"/>
    </source>
</evidence>
<protein>
    <recommendedName>
        <fullName evidence="6">Beta-glucosidase</fullName>
    </recommendedName>
</protein>
<dbReference type="GO" id="GO:0005975">
    <property type="term" value="P:carbohydrate metabolic process"/>
    <property type="evidence" value="ECO:0007669"/>
    <property type="project" value="InterPro"/>
</dbReference>
<evidence type="ECO:0008006" key="6">
    <source>
        <dbReference type="Google" id="ProtNLM"/>
    </source>
</evidence>
<name>A0AAE1JIE9_9FABA</name>
<proteinExistence type="inferred from homology"/>
<dbReference type="InterPro" id="IPR001360">
    <property type="entry name" value="Glyco_hydro_1"/>
</dbReference>
<evidence type="ECO:0000256" key="1">
    <source>
        <dbReference type="ARBA" id="ARBA00010838"/>
    </source>
</evidence>
<dbReference type="Pfam" id="PF00232">
    <property type="entry name" value="Glyco_hydro_1"/>
    <property type="match status" value="1"/>
</dbReference>
<accession>A0AAE1JIE9</accession>
<reference evidence="4" key="1">
    <citation type="submission" date="2023-10" db="EMBL/GenBank/DDBJ databases">
        <title>Chromosome-level genome of the transformable northern wattle, Acacia crassicarpa.</title>
        <authorList>
            <person name="Massaro I."/>
            <person name="Sinha N.R."/>
            <person name="Poethig S."/>
            <person name="Leichty A.R."/>
        </authorList>
    </citation>
    <scope>NUCLEOTIDE SEQUENCE</scope>
    <source>
        <strain evidence="4">Acra3RX</strain>
        <tissue evidence="4">Leaf</tissue>
    </source>
</reference>
<evidence type="ECO:0000313" key="5">
    <source>
        <dbReference type="Proteomes" id="UP001293593"/>
    </source>
</evidence>
<dbReference type="Gene3D" id="3.20.20.80">
    <property type="entry name" value="Glycosidases"/>
    <property type="match status" value="1"/>
</dbReference>
<dbReference type="AlphaFoldDB" id="A0AAE1JIE9"/>
<comment type="similarity">
    <text evidence="1 3">Belongs to the glycosyl hydrolase 1 family.</text>
</comment>
<dbReference type="EMBL" id="JAWXYG010000015">
    <property type="protein sequence ID" value="KAK4253759.1"/>
    <property type="molecule type" value="Genomic_DNA"/>
</dbReference>
<dbReference type="GO" id="GO:0008422">
    <property type="term" value="F:beta-glucosidase activity"/>
    <property type="evidence" value="ECO:0007669"/>
    <property type="project" value="TreeGrafter"/>
</dbReference>
<dbReference type="InterPro" id="IPR033132">
    <property type="entry name" value="GH_1_N_CS"/>
</dbReference>
<evidence type="ECO:0000256" key="2">
    <source>
        <dbReference type="ARBA" id="ARBA00022801"/>
    </source>
</evidence>
<dbReference type="Proteomes" id="UP001293593">
    <property type="component" value="Unassembled WGS sequence"/>
</dbReference>
<dbReference type="SUPFAM" id="SSF51445">
    <property type="entry name" value="(Trans)glycosidases"/>
    <property type="match status" value="1"/>
</dbReference>
<keyword evidence="5" id="KW-1185">Reference proteome</keyword>
<dbReference type="PANTHER" id="PTHR10353">
    <property type="entry name" value="GLYCOSYL HYDROLASE"/>
    <property type="match status" value="1"/>
</dbReference>
<comment type="caution">
    <text evidence="4">The sequence shown here is derived from an EMBL/GenBank/DDBJ whole genome shotgun (WGS) entry which is preliminary data.</text>
</comment>
<organism evidence="4 5">
    <name type="scientific">Acacia crassicarpa</name>
    <name type="common">northern wattle</name>
    <dbReference type="NCBI Taxonomy" id="499986"/>
    <lineage>
        <taxon>Eukaryota</taxon>
        <taxon>Viridiplantae</taxon>
        <taxon>Streptophyta</taxon>
        <taxon>Embryophyta</taxon>
        <taxon>Tracheophyta</taxon>
        <taxon>Spermatophyta</taxon>
        <taxon>Magnoliopsida</taxon>
        <taxon>eudicotyledons</taxon>
        <taxon>Gunneridae</taxon>
        <taxon>Pentapetalae</taxon>
        <taxon>rosids</taxon>
        <taxon>fabids</taxon>
        <taxon>Fabales</taxon>
        <taxon>Fabaceae</taxon>
        <taxon>Caesalpinioideae</taxon>
        <taxon>mimosoid clade</taxon>
        <taxon>Acacieae</taxon>
        <taxon>Acacia</taxon>
    </lineage>
</organism>
<keyword evidence="2" id="KW-0378">Hydrolase</keyword>
<sequence>MAKKDEFVNENNGVNKQVSRSDFPPNFVFGVATSSYQVEGACKEGGRGASIWDASSHTEGKIADQSNGDVAVDHYHRYKEDIDLIAKLGFDA</sequence>
<evidence type="ECO:0000256" key="3">
    <source>
        <dbReference type="RuleBase" id="RU003690"/>
    </source>
</evidence>